<evidence type="ECO:0000256" key="7">
    <source>
        <dbReference type="ARBA" id="ARBA00022898"/>
    </source>
</evidence>
<dbReference type="PIRSF" id="PIRSF000460">
    <property type="entry name" value="Pprylas_GlgP"/>
    <property type="match status" value="1"/>
</dbReference>
<dbReference type="GO" id="GO:0030170">
    <property type="term" value="F:pyridoxal phosphate binding"/>
    <property type="evidence" value="ECO:0007669"/>
    <property type="project" value="InterPro"/>
</dbReference>
<reference evidence="12 13" key="1">
    <citation type="journal article" date="2015" name="Genome Announc.">
        <title>Expanding the biotechnology potential of lactobacilli through comparative genomics of 213 strains and associated genera.</title>
        <authorList>
            <person name="Sun Z."/>
            <person name="Harris H.M."/>
            <person name="McCann A."/>
            <person name="Guo C."/>
            <person name="Argimon S."/>
            <person name="Zhang W."/>
            <person name="Yang X."/>
            <person name="Jeffery I.B."/>
            <person name="Cooney J.C."/>
            <person name="Kagawa T.F."/>
            <person name="Liu W."/>
            <person name="Song Y."/>
            <person name="Salvetti E."/>
            <person name="Wrobel A."/>
            <person name="Rasinkangas P."/>
            <person name="Parkhill J."/>
            <person name="Rea M.C."/>
            <person name="O'Sullivan O."/>
            <person name="Ritari J."/>
            <person name="Douillard F.P."/>
            <person name="Paul Ross R."/>
            <person name="Yang R."/>
            <person name="Briner A.E."/>
            <person name="Felis G.E."/>
            <person name="de Vos W.M."/>
            <person name="Barrangou R."/>
            <person name="Klaenhammer T.R."/>
            <person name="Caufield P.W."/>
            <person name="Cui Y."/>
            <person name="Zhang H."/>
            <person name="O'Toole P.W."/>
        </authorList>
    </citation>
    <scope>NUCLEOTIDE SEQUENCE [LARGE SCALE GENOMIC DNA]</scope>
    <source>
        <strain evidence="12 13">DSM 13343</strain>
    </source>
</reference>
<keyword evidence="7 10" id="KW-0663">Pyridoxal phosphate</keyword>
<evidence type="ECO:0000313" key="13">
    <source>
        <dbReference type="Proteomes" id="UP000051790"/>
    </source>
</evidence>
<dbReference type="GO" id="GO:0005737">
    <property type="term" value="C:cytoplasm"/>
    <property type="evidence" value="ECO:0007669"/>
    <property type="project" value="TreeGrafter"/>
</dbReference>
<evidence type="ECO:0000256" key="11">
    <source>
        <dbReference type="RuleBase" id="RU000587"/>
    </source>
</evidence>
<comment type="function">
    <text evidence="9">Phosphorylase is an important allosteric enzyme in carbohydrate metabolism. Enzymes from different sources differ in their regulatory mechanisms and in their natural substrates. However, all known phosphorylases share catalytic and structural properties.</text>
</comment>
<dbReference type="Proteomes" id="UP000051790">
    <property type="component" value="Unassembled WGS sequence"/>
</dbReference>
<evidence type="ECO:0000256" key="9">
    <source>
        <dbReference type="ARBA" id="ARBA00025174"/>
    </source>
</evidence>
<dbReference type="GO" id="GO:0008184">
    <property type="term" value="F:glycogen phosphorylase activity"/>
    <property type="evidence" value="ECO:0007669"/>
    <property type="project" value="InterPro"/>
</dbReference>
<dbReference type="EMBL" id="AZEU01000054">
    <property type="protein sequence ID" value="KRL51962.1"/>
    <property type="molecule type" value="Genomic_DNA"/>
</dbReference>
<keyword evidence="13" id="KW-1185">Reference proteome</keyword>
<dbReference type="Pfam" id="PF00343">
    <property type="entry name" value="Phosphorylase"/>
    <property type="match status" value="1"/>
</dbReference>
<dbReference type="Gene3D" id="3.40.50.2000">
    <property type="entry name" value="Glycogen Phosphorylase B"/>
    <property type="match status" value="2"/>
</dbReference>
<comment type="similarity">
    <text evidence="3 11">Belongs to the glycogen phosphorylase family.</text>
</comment>
<keyword evidence="4" id="KW-0021">Allosteric enzyme</keyword>
<dbReference type="PANTHER" id="PTHR11468:SF3">
    <property type="entry name" value="GLYCOGEN PHOSPHORYLASE, LIVER FORM"/>
    <property type="match status" value="1"/>
</dbReference>
<keyword evidence="8 11" id="KW-0119">Carbohydrate metabolism</keyword>
<dbReference type="AlphaFoldDB" id="A0A0R1RB42"/>
<dbReference type="OrthoDB" id="9760804at2"/>
<keyword evidence="6 11" id="KW-0808">Transferase</keyword>
<evidence type="ECO:0000313" key="12">
    <source>
        <dbReference type="EMBL" id="KRL51962.1"/>
    </source>
</evidence>
<feature type="modified residue" description="N6-(pyridoxal phosphate)lysine" evidence="10">
    <location>
        <position position="641"/>
    </location>
</feature>
<accession>A0A0R1RB42</accession>
<dbReference type="InterPro" id="IPR011833">
    <property type="entry name" value="Glycg_phsphrylas"/>
</dbReference>
<comment type="caution">
    <text evidence="12">The sequence shown here is derived from an EMBL/GenBank/DDBJ whole genome shotgun (WGS) entry which is preliminary data.</text>
</comment>
<dbReference type="RefSeq" id="WP_056962597.1">
    <property type="nucleotide sequence ID" value="NZ_AZEU01000054.1"/>
</dbReference>
<dbReference type="InterPro" id="IPR000811">
    <property type="entry name" value="Glyco_trans_35"/>
</dbReference>
<proteinExistence type="inferred from homology"/>
<dbReference type="GO" id="GO:0005980">
    <property type="term" value="P:glycogen catabolic process"/>
    <property type="evidence" value="ECO:0007669"/>
    <property type="project" value="UniProtKB-ARBA"/>
</dbReference>
<gene>
    <name evidence="12" type="ORF">FD01_GL002886</name>
</gene>
<comment type="catalytic activity">
    <reaction evidence="1 11">
        <text>[(1-&gt;4)-alpha-D-glucosyl](n) + phosphate = [(1-&gt;4)-alpha-D-glucosyl](n-1) + alpha-D-glucose 1-phosphate</text>
        <dbReference type="Rhea" id="RHEA:41732"/>
        <dbReference type="Rhea" id="RHEA-COMP:9584"/>
        <dbReference type="Rhea" id="RHEA-COMP:9586"/>
        <dbReference type="ChEBI" id="CHEBI:15444"/>
        <dbReference type="ChEBI" id="CHEBI:43474"/>
        <dbReference type="ChEBI" id="CHEBI:58601"/>
        <dbReference type="EC" id="2.4.1.1"/>
    </reaction>
</comment>
<evidence type="ECO:0000256" key="5">
    <source>
        <dbReference type="ARBA" id="ARBA00022676"/>
    </source>
</evidence>
<dbReference type="PANTHER" id="PTHR11468">
    <property type="entry name" value="GLYCOGEN PHOSPHORYLASE"/>
    <property type="match status" value="1"/>
</dbReference>
<protein>
    <recommendedName>
        <fullName evidence="11">Alpha-1,4 glucan phosphorylase</fullName>
        <ecNumber evidence="11">2.4.1.1</ecNumber>
    </recommendedName>
</protein>
<dbReference type="PATRIC" id="fig|1423769.4.peg.3112"/>
<evidence type="ECO:0000256" key="1">
    <source>
        <dbReference type="ARBA" id="ARBA00001275"/>
    </source>
</evidence>
<comment type="function">
    <text evidence="11">Allosteric enzyme that catalyzes the rate-limiting step in glycogen catabolism, the phosphorolytic cleavage of glycogen to produce glucose-1-phosphate, and plays a central role in maintaining cellular and organismal glucose homeostasis.</text>
</comment>
<dbReference type="SUPFAM" id="SSF53756">
    <property type="entry name" value="UDP-Glycosyltransferase/glycogen phosphorylase"/>
    <property type="match status" value="1"/>
</dbReference>
<dbReference type="CDD" id="cd04300">
    <property type="entry name" value="GT35_Glycogen_Phosphorylase"/>
    <property type="match status" value="1"/>
</dbReference>
<organism evidence="12 13">
    <name type="scientific">Lacticaseibacillus manihotivorans DSM 13343 = JCM 12514</name>
    <dbReference type="NCBI Taxonomy" id="1423769"/>
    <lineage>
        <taxon>Bacteria</taxon>
        <taxon>Bacillati</taxon>
        <taxon>Bacillota</taxon>
        <taxon>Bacilli</taxon>
        <taxon>Lactobacillales</taxon>
        <taxon>Lactobacillaceae</taxon>
        <taxon>Lacticaseibacillus</taxon>
    </lineage>
</organism>
<evidence type="ECO:0000256" key="6">
    <source>
        <dbReference type="ARBA" id="ARBA00022679"/>
    </source>
</evidence>
<evidence type="ECO:0000256" key="8">
    <source>
        <dbReference type="ARBA" id="ARBA00023277"/>
    </source>
</evidence>
<evidence type="ECO:0000256" key="2">
    <source>
        <dbReference type="ARBA" id="ARBA00001933"/>
    </source>
</evidence>
<dbReference type="NCBIfam" id="TIGR02093">
    <property type="entry name" value="P_ylase"/>
    <property type="match status" value="1"/>
</dbReference>
<sequence>MGLTKKRFIADFQAEALHLFADSLENLSPMQQYQALAFLVKGYYAKDWAQTKADYDHHQQKQVYYFSIEFLPGRLLASNLLNLGIKDTVEAGLKQLDIDIPDLYAQEGDPGLGNGGLGRLASAFLDSMAADGMAGNGNGIRYQYGLFKQRFVDGYQVELPDDWLRDPYVWETRKENRAVIVRFGGSVYLTPCDNGGLEPVYQDTDDVLAVPYDIAMVGHHNHMVNTMRLWSAEPVPGHAHSLAEKSRINAITQILYPDDSDTAGQELRLRQEYFFTSAGIQSIITHYRRFHQDLHLLPNFVAIHINDTHPAMAVLELMRVLLDDGGLSWEEAWQITVQTLSYTNHTLMAEALETWPEEMFARLMPRLYQIAQEVDHRFRQTYTPRFGGELIQRCAPIADGYLRMAYLAVIGSHAVNGVAKIHSELLKSSVLKDLYTIFPERFNNKTNGITPRRWVQVANPELSELIDSAIDTGWRSDPSLLVPLAAHLHDEKFLKALHTAKKANKEKLAAIIFDQLGIEVSTNAIFDVQIKRLHAYKRQLLHVFGILEAYLAIKNGENRPSRVHVFGAKAAPSYRYAKSVIRLINAVADLVNNDPDCKGKLAVAFLPNYGVSLGERIIPAADISEQISMAGTEASGTSNMKLMANGALTLATLDGANIEIKDAAGEDAMAMFGLTTPEVAQLKASGQYSARAIYEADPTLHRVVDMLTDGTIPGITTEGREIQDELLVYNDTYLVLADFRSYVEASHKLDALWQDPIAWAQAALKNIAASGQFSADYTVARYGRDIWDVLPATPVGHGGE</sequence>
<evidence type="ECO:0000256" key="10">
    <source>
        <dbReference type="PIRSR" id="PIRSR000460-1"/>
    </source>
</evidence>
<evidence type="ECO:0000256" key="4">
    <source>
        <dbReference type="ARBA" id="ARBA00022533"/>
    </source>
</evidence>
<dbReference type="FunFam" id="3.40.50.2000:FF:000003">
    <property type="entry name" value="Alpha-1,4 glucan phosphorylase"/>
    <property type="match status" value="1"/>
</dbReference>
<comment type="cofactor">
    <cofactor evidence="2 11">
        <name>pyridoxal 5'-phosphate</name>
        <dbReference type="ChEBI" id="CHEBI:597326"/>
    </cofactor>
</comment>
<dbReference type="EC" id="2.4.1.1" evidence="11"/>
<name>A0A0R1RB42_9LACO</name>
<keyword evidence="5 11" id="KW-0328">Glycosyltransferase</keyword>
<evidence type="ECO:0000256" key="3">
    <source>
        <dbReference type="ARBA" id="ARBA00006047"/>
    </source>
</evidence>